<accession>A0A2R6QXW2</accession>
<dbReference type="EMBL" id="NKQK01000011">
    <property type="protein sequence ID" value="PSS17222.1"/>
    <property type="molecule type" value="Genomic_DNA"/>
</dbReference>
<dbReference type="PROSITE" id="PS50181">
    <property type="entry name" value="FBOX"/>
    <property type="match status" value="1"/>
</dbReference>
<feature type="domain" description="F-box" evidence="1">
    <location>
        <begin position="5"/>
        <end position="53"/>
    </location>
</feature>
<evidence type="ECO:0000313" key="3">
    <source>
        <dbReference type="Proteomes" id="UP000241394"/>
    </source>
</evidence>
<dbReference type="PANTHER" id="PTHR31639">
    <property type="entry name" value="F-BOX PROTEIN-LIKE"/>
    <property type="match status" value="1"/>
</dbReference>
<name>A0A2R6QXW2_ACTCC</name>
<dbReference type="Pfam" id="PF00646">
    <property type="entry name" value="F-box"/>
    <property type="match status" value="1"/>
</dbReference>
<dbReference type="Proteomes" id="UP000241394">
    <property type="component" value="Chromosome LG11"/>
</dbReference>
<dbReference type="OMA" id="HFDGISC"/>
<dbReference type="SUPFAM" id="SSF52047">
    <property type="entry name" value="RNI-like"/>
    <property type="match status" value="1"/>
</dbReference>
<evidence type="ECO:0000259" key="1">
    <source>
        <dbReference type="PROSITE" id="PS50181"/>
    </source>
</evidence>
<dbReference type="InParanoid" id="A0A2R6QXW2"/>
<dbReference type="SUPFAM" id="SSF81383">
    <property type="entry name" value="F-box domain"/>
    <property type="match status" value="1"/>
</dbReference>
<sequence length="416" mass="48235">METEIDRISNLPEHIVDKIMSQLSLRDAVRTSVLSSKWRYKWNNLPNLVFDDQSILISSQDQTSKKNKLVNIVDHVLLLHTGPIHKFMLSHRDIKGFNDIDRWILYLSRGSVEEFILDIWKDLRYKLPSSLYSCQKLIHLELFQCLVKPPPTFNGFGSLKSLDLQHITMDQGLFEHMISGCKLLERLILMNFDGFTVLNINAPNLRFFAIRGDFDDVSFRNSPFLAIVYIGLSVKIGYDQNLTLGNTGNLIDFFFQLPSIQMLEVKIHFLKYLAVGHIPGKLPRLCMKLNYLSIRINFNDKDQNLAVLCLLRSSPNLQELEILALPEEDMSPERVENIWLEDYYSCPFNQLRLVQVADIVGVQCEMDFINFLLANSPVLERMTVRPAFNYMRCELLEELELFPRASVRAEIIFLDP</sequence>
<dbReference type="AlphaFoldDB" id="A0A2R6QXW2"/>
<organism evidence="2 3">
    <name type="scientific">Actinidia chinensis var. chinensis</name>
    <name type="common">Chinese soft-hair kiwi</name>
    <dbReference type="NCBI Taxonomy" id="1590841"/>
    <lineage>
        <taxon>Eukaryota</taxon>
        <taxon>Viridiplantae</taxon>
        <taxon>Streptophyta</taxon>
        <taxon>Embryophyta</taxon>
        <taxon>Tracheophyta</taxon>
        <taxon>Spermatophyta</taxon>
        <taxon>Magnoliopsida</taxon>
        <taxon>eudicotyledons</taxon>
        <taxon>Gunneridae</taxon>
        <taxon>Pentapetalae</taxon>
        <taxon>asterids</taxon>
        <taxon>Ericales</taxon>
        <taxon>Actinidiaceae</taxon>
        <taxon>Actinidia</taxon>
    </lineage>
</organism>
<gene>
    <name evidence="2" type="ORF">CEY00_Acc12010</name>
</gene>
<reference evidence="3" key="2">
    <citation type="journal article" date="2018" name="BMC Genomics">
        <title>A manually annotated Actinidia chinensis var. chinensis (kiwifruit) genome highlights the challenges associated with draft genomes and gene prediction in plants.</title>
        <authorList>
            <person name="Pilkington S.M."/>
            <person name="Crowhurst R."/>
            <person name="Hilario E."/>
            <person name="Nardozza S."/>
            <person name="Fraser L."/>
            <person name="Peng Y."/>
            <person name="Gunaseelan K."/>
            <person name="Simpson R."/>
            <person name="Tahir J."/>
            <person name="Deroles S.C."/>
            <person name="Templeton K."/>
            <person name="Luo Z."/>
            <person name="Davy M."/>
            <person name="Cheng C."/>
            <person name="McNeilage M."/>
            <person name="Scaglione D."/>
            <person name="Liu Y."/>
            <person name="Zhang Q."/>
            <person name="Datson P."/>
            <person name="De Silva N."/>
            <person name="Gardiner S.E."/>
            <person name="Bassett H."/>
            <person name="Chagne D."/>
            <person name="McCallum J."/>
            <person name="Dzierzon H."/>
            <person name="Deng C."/>
            <person name="Wang Y.Y."/>
            <person name="Barron L."/>
            <person name="Manako K."/>
            <person name="Bowen J."/>
            <person name="Foster T.M."/>
            <person name="Erridge Z.A."/>
            <person name="Tiffin H."/>
            <person name="Waite C.N."/>
            <person name="Davies K.M."/>
            <person name="Grierson E.P."/>
            <person name="Laing W.A."/>
            <person name="Kirk R."/>
            <person name="Chen X."/>
            <person name="Wood M."/>
            <person name="Montefiori M."/>
            <person name="Brummell D.A."/>
            <person name="Schwinn K.E."/>
            <person name="Catanach A."/>
            <person name="Fullerton C."/>
            <person name="Li D."/>
            <person name="Meiyalaghan S."/>
            <person name="Nieuwenhuizen N."/>
            <person name="Read N."/>
            <person name="Prakash R."/>
            <person name="Hunter D."/>
            <person name="Zhang H."/>
            <person name="McKenzie M."/>
            <person name="Knabel M."/>
            <person name="Harris A."/>
            <person name="Allan A.C."/>
            <person name="Gleave A."/>
            <person name="Chen A."/>
            <person name="Janssen B.J."/>
            <person name="Plunkett B."/>
            <person name="Ampomah-Dwamena C."/>
            <person name="Voogd C."/>
            <person name="Leif D."/>
            <person name="Lafferty D."/>
            <person name="Souleyre E.J.F."/>
            <person name="Varkonyi-Gasic E."/>
            <person name="Gambi F."/>
            <person name="Hanley J."/>
            <person name="Yao J.L."/>
            <person name="Cheung J."/>
            <person name="David K.M."/>
            <person name="Warren B."/>
            <person name="Marsh K."/>
            <person name="Snowden K.C."/>
            <person name="Lin-Wang K."/>
            <person name="Brian L."/>
            <person name="Martinez-Sanchez M."/>
            <person name="Wang M."/>
            <person name="Ileperuma N."/>
            <person name="Macnee N."/>
            <person name="Campin R."/>
            <person name="McAtee P."/>
            <person name="Drummond R.S.M."/>
            <person name="Espley R.V."/>
            <person name="Ireland H.S."/>
            <person name="Wu R."/>
            <person name="Atkinson R.G."/>
            <person name="Karunairetnam S."/>
            <person name="Bulley S."/>
            <person name="Chunkath S."/>
            <person name="Hanley Z."/>
            <person name="Storey R."/>
            <person name="Thrimawithana A.H."/>
            <person name="Thomson S."/>
            <person name="David C."/>
            <person name="Testolin R."/>
            <person name="Huang H."/>
            <person name="Hellens R.P."/>
            <person name="Schaffer R.J."/>
        </authorList>
    </citation>
    <scope>NUCLEOTIDE SEQUENCE [LARGE SCALE GENOMIC DNA]</scope>
    <source>
        <strain evidence="3">cv. Red5</strain>
    </source>
</reference>
<dbReference type="Gene3D" id="3.80.10.10">
    <property type="entry name" value="Ribonuclease Inhibitor"/>
    <property type="match status" value="1"/>
</dbReference>
<keyword evidence="3" id="KW-1185">Reference proteome</keyword>
<evidence type="ECO:0000313" key="2">
    <source>
        <dbReference type="EMBL" id="PSS17222.1"/>
    </source>
</evidence>
<dbReference type="Pfam" id="PF24758">
    <property type="entry name" value="LRR_At5g56370"/>
    <property type="match status" value="1"/>
</dbReference>
<comment type="caution">
    <text evidence="2">The sequence shown here is derived from an EMBL/GenBank/DDBJ whole genome shotgun (WGS) entry which is preliminary data.</text>
</comment>
<dbReference type="Pfam" id="PF08387">
    <property type="entry name" value="FBD"/>
    <property type="match status" value="1"/>
</dbReference>
<dbReference type="SMART" id="SM00579">
    <property type="entry name" value="FBD"/>
    <property type="match status" value="1"/>
</dbReference>
<dbReference type="InterPro" id="IPR001810">
    <property type="entry name" value="F-box_dom"/>
</dbReference>
<dbReference type="InterPro" id="IPR032675">
    <property type="entry name" value="LRR_dom_sf"/>
</dbReference>
<dbReference type="InterPro" id="IPR006566">
    <property type="entry name" value="FBD"/>
</dbReference>
<dbReference type="SMART" id="SM00256">
    <property type="entry name" value="FBOX"/>
    <property type="match status" value="1"/>
</dbReference>
<dbReference type="InterPro" id="IPR036047">
    <property type="entry name" value="F-box-like_dom_sf"/>
</dbReference>
<dbReference type="Gramene" id="PSS17222">
    <property type="protein sequence ID" value="PSS17222"/>
    <property type="gene ID" value="CEY00_Acc12010"/>
</dbReference>
<reference evidence="2 3" key="1">
    <citation type="submission" date="2017-07" db="EMBL/GenBank/DDBJ databases">
        <title>An improved, manually edited Actinidia chinensis var. chinensis (kiwifruit) genome highlights the challenges associated with draft genomes and gene prediction in plants.</title>
        <authorList>
            <person name="Pilkington S."/>
            <person name="Crowhurst R."/>
            <person name="Hilario E."/>
            <person name="Nardozza S."/>
            <person name="Fraser L."/>
            <person name="Peng Y."/>
            <person name="Gunaseelan K."/>
            <person name="Simpson R."/>
            <person name="Tahir J."/>
            <person name="Deroles S."/>
            <person name="Templeton K."/>
            <person name="Luo Z."/>
            <person name="Davy M."/>
            <person name="Cheng C."/>
            <person name="Mcneilage M."/>
            <person name="Scaglione D."/>
            <person name="Liu Y."/>
            <person name="Zhang Q."/>
            <person name="Datson P."/>
            <person name="De Silva N."/>
            <person name="Gardiner S."/>
            <person name="Bassett H."/>
            <person name="Chagne D."/>
            <person name="Mccallum J."/>
            <person name="Dzierzon H."/>
            <person name="Deng C."/>
            <person name="Wang Y.-Y."/>
            <person name="Barron N."/>
            <person name="Manako K."/>
            <person name="Bowen J."/>
            <person name="Foster T."/>
            <person name="Erridge Z."/>
            <person name="Tiffin H."/>
            <person name="Waite C."/>
            <person name="Davies K."/>
            <person name="Grierson E."/>
            <person name="Laing W."/>
            <person name="Kirk R."/>
            <person name="Chen X."/>
            <person name="Wood M."/>
            <person name="Montefiori M."/>
            <person name="Brummell D."/>
            <person name="Schwinn K."/>
            <person name="Catanach A."/>
            <person name="Fullerton C."/>
            <person name="Li D."/>
            <person name="Meiyalaghan S."/>
            <person name="Nieuwenhuizen N."/>
            <person name="Read N."/>
            <person name="Prakash R."/>
            <person name="Hunter D."/>
            <person name="Zhang H."/>
            <person name="Mckenzie M."/>
            <person name="Knabel M."/>
            <person name="Harris A."/>
            <person name="Allan A."/>
            <person name="Chen A."/>
            <person name="Janssen B."/>
            <person name="Plunkett B."/>
            <person name="Dwamena C."/>
            <person name="Voogd C."/>
            <person name="Leif D."/>
            <person name="Lafferty D."/>
            <person name="Souleyre E."/>
            <person name="Varkonyi-Gasic E."/>
            <person name="Gambi F."/>
            <person name="Hanley J."/>
            <person name="Yao J.-L."/>
            <person name="Cheung J."/>
            <person name="David K."/>
            <person name="Warren B."/>
            <person name="Marsh K."/>
            <person name="Snowden K."/>
            <person name="Lin-Wang K."/>
            <person name="Brian L."/>
            <person name="Martinez-Sanchez M."/>
            <person name="Wang M."/>
            <person name="Ileperuma N."/>
            <person name="Macnee N."/>
            <person name="Campin R."/>
            <person name="Mcatee P."/>
            <person name="Drummond R."/>
            <person name="Espley R."/>
            <person name="Ireland H."/>
            <person name="Wu R."/>
            <person name="Atkinson R."/>
            <person name="Karunairetnam S."/>
            <person name="Bulley S."/>
            <person name="Chunkath S."/>
            <person name="Hanley Z."/>
            <person name="Storey R."/>
            <person name="Thrimawithana A."/>
            <person name="Thomson S."/>
            <person name="David C."/>
            <person name="Testolin R."/>
        </authorList>
    </citation>
    <scope>NUCLEOTIDE SEQUENCE [LARGE SCALE GENOMIC DNA]</scope>
    <source>
        <strain evidence="3">cv. Red5</strain>
        <tissue evidence="2">Young leaf</tissue>
    </source>
</reference>
<dbReference type="STRING" id="1590841.A0A2R6QXW2"/>
<dbReference type="OrthoDB" id="629734at2759"/>
<dbReference type="PANTHER" id="PTHR31639:SF93">
    <property type="entry name" value="F-BOX_FBD_LRR PROTEIN"/>
    <property type="match status" value="1"/>
</dbReference>
<dbReference type="InterPro" id="IPR055411">
    <property type="entry name" value="LRR_FXL15/At3g58940/PEG3-like"/>
</dbReference>
<protein>
    <submittedName>
        <fullName evidence="2">F-box/FBD/LRR-repeat protein</fullName>
    </submittedName>
</protein>
<proteinExistence type="predicted"/>